<evidence type="ECO:0000256" key="3">
    <source>
        <dbReference type="ARBA" id="ARBA00010231"/>
    </source>
</evidence>
<feature type="binding site" evidence="15">
    <location>
        <position position="287"/>
    </location>
    <ligand>
        <name>Mg(2+)</name>
        <dbReference type="ChEBI" id="CHEBI:18420"/>
    </ligand>
</feature>
<evidence type="ECO:0000259" key="17">
    <source>
        <dbReference type="Pfam" id="PF02878"/>
    </source>
</evidence>
<feature type="binding site" evidence="14">
    <location>
        <begin position="519"/>
        <end position="523"/>
    </location>
    <ligand>
        <name>substrate</name>
    </ligand>
</feature>
<dbReference type="PANTHER" id="PTHR45955">
    <property type="entry name" value="PHOSPHOACETYLGLUCOSAMINE MUTASE"/>
    <property type="match status" value="1"/>
</dbReference>
<dbReference type="FunFam" id="3.40.120.10:FF:000038">
    <property type="entry name" value="Phosphoacetylglucosamine mutase"/>
    <property type="match status" value="1"/>
</dbReference>
<feature type="binding site" evidence="15">
    <location>
        <position position="283"/>
    </location>
    <ligand>
        <name>Mg(2+)</name>
        <dbReference type="ChEBI" id="CHEBI:18420"/>
    </ligand>
</feature>
<accession>A0A3S3N2Y3</accession>
<dbReference type="UniPathway" id="UPA00113">
    <property type="reaction ID" value="UER00530"/>
</dbReference>
<feature type="active site" description="Phosphoserine intermediate" evidence="13">
    <location>
        <position position="69"/>
    </location>
</feature>
<dbReference type="FunFam" id="3.30.310.50:FF:000003">
    <property type="entry name" value="Phosphoacetylglucosamine mutase"/>
    <property type="match status" value="1"/>
</dbReference>
<evidence type="ECO:0000256" key="5">
    <source>
        <dbReference type="ARBA" id="ARBA00022553"/>
    </source>
</evidence>
<dbReference type="EMBL" id="QPKB01000006">
    <property type="protein sequence ID" value="RWR87278.1"/>
    <property type="molecule type" value="Genomic_DNA"/>
</dbReference>
<dbReference type="InterPro" id="IPR016055">
    <property type="entry name" value="A-D-PHexomutase_a/b/a-I/II/III"/>
</dbReference>
<comment type="caution">
    <text evidence="20">The sequence shown here is derived from an EMBL/GenBank/DDBJ whole genome shotgun (WGS) entry which is preliminary data.</text>
</comment>
<evidence type="ECO:0000256" key="11">
    <source>
        <dbReference type="ARBA" id="ARBA00070218"/>
    </source>
</evidence>
<evidence type="ECO:0000256" key="1">
    <source>
        <dbReference type="ARBA" id="ARBA00000558"/>
    </source>
</evidence>
<feature type="domain" description="Phosphoacetylglucosamine mutase AMG1" evidence="19">
    <location>
        <begin position="182"/>
        <end position="290"/>
    </location>
</feature>
<dbReference type="InterPro" id="IPR036900">
    <property type="entry name" value="A-D-PHexomutase_C_sf"/>
</dbReference>
<feature type="binding site" evidence="15">
    <location>
        <position position="285"/>
    </location>
    <ligand>
        <name>Mg(2+)</name>
        <dbReference type="ChEBI" id="CHEBI:18420"/>
    </ligand>
</feature>
<dbReference type="Proteomes" id="UP000283530">
    <property type="component" value="Unassembled WGS sequence"/>
</dbReference>
<evidence type="ECO:0000256" key="4">
    <source>
        <dbReference type="ARBA" id="ARBA00012731"/>
    </source>
</evidence>
<comment type="catalytic activity">
    <reaction evidence="1 12">
        <text>N-acetyl-alpha-D-glucosamine 1-phosphate = N-acetyl-D-glucosamine 6-phosphate</text>
        <dbReference type="Rhea" id="RHEA:23804"/>
        <dbReference type="ChEBI" id="CHEBI:57513"/>
        <dbReference type="ChEBI" id="CHEBI:57776"/>
        <dbReference type="EC" id="5.4.2.3"/>
    </reaction>
</comment>
<evidence type="ECO:0000313" key="21">
    <source>
        <dbReference type="Proteomes" id="UP000283530"/>
    </source>
</evidence>
<dbReference type="Gene3D" id="3.30.310.50">
    <property type="entry name" value="Alpha-D-phosphohexomutase, C-terminal domain"/>
    <property type="match status" value="1"/>
</dbReference>
<comment type="cofactor">
    <cofactor evidence="12 15">
        <name>Mg(2+)</name>
        <dbReference type="ChEBI" id="CHEBI:18420"/>
    </cofactor>
    <text evidence="12 15">Binds 1 Mg(2+) ion per subunit.</text>
</comment>
<dbReference type="SUPFAM" id="SSF53738">
    <property type="entry name" value="Phosphoglucomutase, first 3 domains"/>
    <property type="match status" value="3"/>
</dbReference>
<comment type="similarity">
    <text evidence="3 12">Belongs to the phosphohexose mutase family.</text>
</comment>
<dbReference type="Gene3D" id="3.40.120.10">
    <property type="entry name" value="Alpha-D-Glucose-1,6-Bisphosphate, subunit A, domain 3"/>
    <property type="match status" value="3"/>
</dbReference>
<feature type="domain" description="Phosphoacetylglucosamine mutase AMG1" evidence="18">
    <location>
        <begin position="306"/>
        <end position="458"/>
    </location>
</feature>
<dbReference type="GO" id="GO:0006048">
    <property type="term" value="P:UDP-N-acetylglucosamine biosynthetic process"/>
    <property type="evidence" value="ECO:0007669"/>
    <property type="project" value="UniProtKB-UniRule"/>
</dbReference>
<evidence type="ECO:0000256" key="7">
    <source>
        <dbReference type="ARBA" id="ARBA00022842"/>
    </source>
</evidence>
<feature type="domain" description="Alpha-D-phosphohexomutase alpha/beta/alpha" evidence="17">
    <location>
        <begin position="122"/>
        <end position="175"/>
    </location>
</feature>
<dbReference type="PANTHER" id="PTHR45955:SF1">
    <property type="entry name" value="PHOSPHOACETYLGLUCOSAMINE MUTASE"/>
    <property type="match status" value="1"/>
</dbReference>
<keyword evidence="7 12" id="KW-0460">Magnesium</keyword>
<dbReference type="InterPro" id="IPR049023">
    <property type="entry name" value="AMG1_II"/>
</dbReference>
<evidence type="ECO:0000256" key="10">
    <source>
        <dbReference type="ARBA" id="ARBA00032065"/>
    </source>
</evidence>
<protein>
    <recommendedName>
        <fullName evidence="11 12">Phosphoacetylglucosamine mutase</fullName>
        <shortName evidence="12">PAGM</shortName>
        <ecNumber evidence="4 12">5.4.2.3</ecNumber>
    </recommendedName>
    <alternativeName>
        <fullName evidence="10 12">Acetylglucosamine phosphomutase</fullName>
    </alternativeName>
    <alternativeName>
        <fullName evidence="9 12">N-acetylglucosamine-phosphate mutase</fullName>
    </alternativeName>
</protein>
<feature type="binding site" evidence="14">
    <location>
        <position position="528"/>
    </location>
    <ligand>
        <name>substrate</name>
    </ligand>
</feature>
<dbReference type="Pfam" id="PF21405">
    <property type="entry name" value="AMG1_II"/>
    <property type="match status" value="1"/>
</dbReference>
<dbReference type="InterPro" id="IPR005844">
    <property type="entry name" value="A-D-PHexomutase_a/b/a-I"/>
</dbReference>
<dbReference type="CDD" id="cd03086">
    <property type="entry name" value="PGM3"/>
    <property type="match status" value="1"/>
</dbReference>
<evidence type="ECO:0000256" key="15">
    <source>
        <dbReference type="PIRSR" id="PIRSR016408-3"/>
    </source>
</evidence>
<evidence type="ECO:0000259" key="19">
    <source>
        <dbReference type="Pfam" id="PF21405"/>
    </source>
</evidence>
<dbReference type="InterPro" id="IPR005843">
    <property type="entry name" value="A-D-PHexomutase_C"/>
</dbReference>
<evidence type="ECO:0000256" key="2">
    <source>
        <dbReference type="ARBA" id="ARBA00004865"/>
    </source>
</evidence>
<comment type="function">
    <text evidence="12">Interconverts GlcNAc-6-P and GlcNAc-1-P.</text>
</comment>
<dbReference type="Pfam" id="PF02878">
    <property type="entry name" value="PGM_PMM_I"/>
    <property type="match status" value="2"/>
</dbReference>
<dbReference type="PIRSF" id="PIRSF016408">
    <property type="entry name" value="PAGM"/>
    <property type="match status" value="1"/>
</dbReference>
<dbReference type="Pfam" id="PF21404">
    <property type="entry name" value="AMG1_III"/>
    <property type="match status" value="1"/>
</dbReference>
<reference evidence="20 21" key="1">
    <citation type="journal article" date="2019" name="Nat. Plants">
        <title>Stout camphor tree genome fills gaps in understanding of flowering plant genome evolution.</title>
        <authorList>
            <person name="Chaw S.M."/>
            <person name="Liu Y.C."/>
            <person name="Wu Y.W."/>
            <person name="Wang H.Y."/>
            <person name="Lin C.I."/>
            <person name="Wu C.S."/>
            <person name="Ke H.M."/>
            <person name="Chang L.Y."/>
            <person name="Hsu C.Y."/>
            <person name="Yang H.T."/>
            <person name="Sudianto E."/>
            <person name="Hsu M.H."/>
            <person name="Wu K.P."/>
            <person name="Wang L.N."/>
            <person name="Leebens-Mack J.H."/>
            <person name="Tsai I.J."/>
        </authorList>
    </citation>
    <scope>NUCLEOTIDE SEQUENCE [LARGE SCALE GENOMIC DNA]</scope>
    <source>
        <strain evidence="21">cv. Chaw 1501</strain>
        <tissue evidence="20">Young leaves</tissue>
    </source>
</reference>
<keyword evidence="21" id="KW-1185">Reference proteome</keyword>
<evidence type="ECO:0000259" key="16">
    <source>
        <dbReference type="Pfam" id="PF00408"/>
    </source>
</evidence>
<dbReference type="GO" id="GO:0004610">
    <property type="term" value="F:phosphoacetylglucosamine mutase activity"/>
    <property type="evidence" value="ECO:0007669"/>
    <property type="project" value="UniProtKB-UniRule"/>
</dbReference>
<name>A0A3S3N2Y3_9MAGN</name>
<evidence type="ECO:0000256" key="9">
    <source>
        <dbReference type="ARBA" id="ARBA00031926"/>
    </source>
</evidence>
<evidence type="ECO:0000256" key="8">
    <source>
        <dbReference type="ARBA" id="ARBA00023235"/>
    </source>
</evidence>
<dbReference type="FunFam" id="3.40.120.10:FF:000047">
    <property type="entry name" value="Phosphoacetylglucosamine mutase"/>
    <property type="match status" value="1"/>
</dbReference>
<dbReference type="STRING" id="337451.A0A3S3N2Y3"/>
<dbReference type="FunFam" id="3.40.120.10:FF:000054">
    <property type="entry name" value="Phosphoacetylglucosamine mutase"/>
    <property type="match status" value="1"/>
</dbReference>
<dbReference type="GO" id="GO:0046872">
    <property type="term" value="F:metal ion binding"/>
    <property type="evidence" value="ECO:0007669"/>
    <property type="project" value="UniProtKB-KW"/>
</dbReference>
<feature type="binding site" description="via phosphate group" evidence="15">
    <location>
        <position position="69"/>
    </location>
    <ligand>
        <name>Mg(2+)</name>
        <dbReference type="ChEBI" id="CHEBI:18420"/>
    </ligand>
</feature>
<dbReference type="GO" id="GO:0005975">
    <property type="term" value="P:carbohydrate metabolic process"/>
    <property type="evidence" value="ECO:0007669"/>
    <property type="project" value="InterPro"/>
</dbReference>
<dbReference type="InterPro" id="IPR049022">
    <property type="entry name" value="AMG1_III"/>
</dbReference>
<organism evidence="20 21">
    <name type="scientific">Cinnamomum micranthum f. kanehirae</name>
    <dbReference type="NCBI Taxonomy" id="337451"/>
    <lineage>
        <taxon>Eukaryota</taxon>
        <taxon>Viridiplantae</taxon>
        <taxon>Streptophyta</taxon>
        <taxon>Embryophyta</taxon>
        <taxon>Tracheophyta</taxon>
        <taxon>Spermatophyta</taxon>
        <taxon>Magnoliopsida</taxon>
        <taxon>Magnoliidae</taxon>
        <taxon>Laurales</taxon>
        <taxon>Lauraceae</taxon>
        <taxon>Cinnamomum</taxon>
    </lineage>
</organism>
<comment type="pathway">
    <text evidence="2 12">Nucleotide-sugar biosynthesis; UDP-N-acetyl-alpha-D-glucosamine biosynthesis; N-acetyl-alpha-D-glucosamine 1-phosphate from alpha-D-glucosamine 6-phosphate (route I): step 2/2.</text>
</comment>
<keyword evidence="8 12" id="KW-0413">Isomerase</keyword>
<feature type="binding site" evidence="14">
    <location>
        <begin position="388"/>
        <end position="390"/>
    </location>
    <ligand>
        <name>substrate</name>
    </ligand>
</feature>
<evidence type="ECO:0000256" key="14">
    <source>
        <dbReference type="PIRSR" id="PIRSR016408-2"/>
    </source>
</evidence>
<evidence type="ECO:0000313" key="20">
    <source>
        <dbReference type="EMBL" id="RWR87278.1"/>
    </source>
</evidence>
<evidence type="ECO:0000256" key="6">
    <source>
        <dbReference type="ARBA" id="ARBA00022723"/>
    </source>
</evidence>
<feature type="domain" description="Alpha-D-phosphohexomutase alpha/beta/alpha" evidence="17">
    <location>
        <begin position="59"/>
        <end position="93"/>
    </location>
</feature>
<keyword evidence="5" id="KW-0597">Phosphoprotein</keyword>
<dbReference type="Pfam" id="PF00408">
    <property type="entry name" value="PGM_PMM_IV"/>
    <property type="match status" value="1"/>
</dbReference>
<gene>
    <name evidence="20" type="ORF">CKAN_01621500</name>
</gene>
<feature type="domain" description="Alpha-D-phosphohexomutase C-terminal" evidence="16">
    <location>
        <begin position="486"/>
        <end position="547"/>
    </location>
</feature>
<proteinExistence type="inferred from homology"/>
<sequence>MQVEEKQQSIILQSASRFPPPQGVRFSYGTAGFRSDASILSATVFRVGILAALRSLKTHSVIGLMITASHNQVSDNGIKIADPHGGMMTQDWEPFADAIVNTGNPEDLLQFAKKENISFGGAQPAEILLGRDTRPSGEALLEAAKQGINAVIGAVAIDMGILTTPQLHWMVRCRNKGLEALECDYFAQLSSSFGCLMDLVPRDIITDTVDEKLIVDGANGVGGEKLEELKKQLKGLVIQVRNSGKEGEGILNEGVGADYVQKEKVVPCGFGPNDVGIRCASLDGDADRLVYFRVLSTSSNSIDLVDGDKILSLFALFIKEQLSILNKNEKEEANNNNPVRLGIVQTAYANGASTDYLRQLGLEVVFTPTGVKYLHEKAAEYDVGIYFEANGHGTVLFSEQLLCWLEARKNELASASAGCECQKAALRLLAVSRLINQAVGDALSGLLLVEAILQHMGWSIEKWTELYKDLPSKQLKVKVMDRTAVITTNAETVVVEPSGLQEVINTETAKYPKGRCFIRPSGTEDVIRVYAEASTQEAADNLAQSVAGHLRKKKQMKQYQYQWTKKASNQAEQKHHSSTMIHYSSPHLHHHNLGGPETDDRCHRISVVHRWREQAP</sequence>
<evidence type="ECO:0000259" key="18">
    <source>
        <dbReference type="Pfam" id="PF21404"/>
    </source>
</evidence>
<dbReference type="EC" id="5.4.2.3" evidence="4 12"/>
<evidence type="ECO:0000256" key="13">
    <source>
        <dbReference type="PIRSR" id="PIRSR016408-1"/>
    </source>
</evidence>
<dbReference type="SUPFAM" id="SSF55957">
    <property type="entry name" value="Phosphoglucomutase, C-terminal domain"/>
    <property type="match status" value="1"/>
</dbReference>
<dbReference type="AlphaFoldDB" id="A0A3S3N2Y3"/>
<evidence type="ECO:0000256" key="12">
    <source>
        <dbReference type="PIRNR" id="PIRNR016408"/>
    </source>
</evidence>
<keyword evidence="6 12" id="KW-0479">Metal-binding</keyword>
<dbReference type="OrthoDB" id="1928at2759"/>
<dbReference type="InterPro" id="IPR016657">
    <property type="entry name" value="PAGM"/>
</dbReference>